<dbReference type="HOGENOM" id="CLU_006515_1_0_1"/>
<feature type="compositionally biased region" description="Pro residues" evidence="11">
    <location>
        <begin position="65"/>
        <end position="76"/>
    </location>
</feature>
<keyword evidence="7" id="KW-0408">Iron</keyword>
<dbReference type="FunFam" id="3.40.50.300:FF:005857">
    <property type="entry name" value="Uncharacterized protein"/>
    <property type="match status" value="1"/>
</dbReference>
<dbReference type="Proteomes" id="UP000019132">
    <property type="component" value="Unassembled WGS sequence"/>
</dbReference>
<feature type="region of interest" description="Disordered" evidence="11">
    <location>
        <begin position="57"/>
        <end position="76"/>
    </location>
</feature>
<evidence type="ECO:0000256" key="6">
    <source>
        <dbReference type="ARBA" id="ARBA00022840"/>
    </source>
</evidence>
<protein>
    <recommendedName>
        <fullName evidence="12">Helicase ATP-binding domain-containing protein</fullName>
    </recommendedName>
</protein>
<organism evidence="13 14">
    <name type="scientific">Globisporangium ultimum (strain ATCC 200006 / CBS 805.95 / DAOM BR144)</name>
    <name type="common">Pythium ultimum</name>
    <dbReference type="NCBI Taxonomy" id="431595"/>
    <lineage>
        <taxon>Eukaryota</taxon>
        <taxon>Sar</taxon>
        <taxon>Stramenopiles</taxon>
        <taxon>Oomycota</taxon>
        <taxon>Peronosporomycetes</taxon>
        <taxon>Pythiales</taxon>
        <taxon>Pythiaceae</taxon>
        <taxon>Globisporangium</taxon>
    </lineage>
</organism>
<keyword evidence="2" id="KW-0479">Metal-binding</keyword>
<keyword evidence="14" id="KW-1185">Reference proteome</keyword>
<keyword evidence="4" id="KW-0378">Hydrolase</keyword>
<dbReference type="InterPro" id="IPR013020">
    <property type="entry name" value="Rad3/Chl1-like"/>
</dbReference>
<keyword evidence="6" id="KW-0067">ATP-binding</keyword>
<dbReference type="Pfam" id="PF13307">
    <property type="entry name" value="Helicase_C_2"/>
    <property type="match status" value="1"/>
</dbReference>
<name>K3X4V5_GLOUD</name>
<keyword evidence="8" id="KW-0411">Iron-sulfur</keyword>
<keyword evidence="9" id="KW-0413">Isomerase</keyword>
<evidence type="ECO:0000313" key="14">
    <source>
        <dbReference type="Proteomes" id="UP000019132"/>
    </source>
</evidence>
<evidence type="ECO:0000256" key="4">
    <source>
        <dbReference type="ARBA" id="ARBA00022801"/>
    </source>
</evidence>
<keyword evidence="5" id="KW-0347">Helicase</keyword>
<dbReference type="NCBIfam" id="TIGR00604">
    <property type="entry name" value="rad3"/>
    <property type="match status" value="1"/>
</dbReference>
<evidence type="ECO:0000256" key="5">
    <source>
        <dbReference type="ARBA" id="ARBA00022806"/>
    </source>
</evidence>
<dbReference type="PANTHER" id="PTHR11472:SF47">
    <property type="entry name" value="FANCONI ANEMIA GROUP J PROTEIN"/>
    <property type="match status" value="1"/>
</dbReference>
<dbReference type="CDD" id="cd18788">
    <property type="entry name" value="SF2_C_XPD"/>
    <property type="match status" value="1"/>
</dbReference>
<feature type="region of interest" description="Disordered" evidence="11">
    <location>
        <begin position="328"/>
        <end position="353"/>
    </location>
</feature>
<feature type="region of interest" description="Disordered" evidence="11">
    <location>
        <begin position="628"/>
        <end position="653"/>
    </location>
</feature>
<dbReference type="InterPro" id="IPR006554">
    <property type="entry name" value="Helicase-like_DEXD_c2"/>
</dbReference>
<dbReference type="InterPro" id="IPR014013">
    <property type="entry name" value="Helic_SF1/SF2_ATP-bd_DinG/Rad3"/>
</dbReference>
<dbReference type="eggNOG" id="KOG1132">
    <property type="taxonomic scope" value="Eukaryota"/>
</dbReference>
<dbReference type="EMBL" id="GL376601">
    <property type="status" value="NOT_ANNOTATED_CDS"/>
    <property type="molecule type" value="Genomic_DNA"/>
</dbReference>
<dbReference type="InterPro" id="IPR010614">
    <property type="entry name" value="RAD3-like_helicase_DEAD"/>
</dbReference>
<dbReference type="PANTHER" id="PTHR11472">
    <property type="entry name" value="DNA REPAIR DEAD HELICASE RAD3/XP-D SUBFAMILY MEMBER"/>
    <property type="match status" value="1"/>
</dbReference>
<dbReference type="InterPro" id="IPR027417">
    <property type="entry name" value="P-loop_NTPase"/>
</dbReference>
<dbReference type="PROSITE" id="PS00690">
    <property type="entry name" value="DEAH_ATP_HELICASE"/>
    <property type="match status" value="1"/>
</dbReference>
<dbReference type="InParanoid" id="K3X4V5"/>
<dbReference type="GO" id="GO:0003678">
    <property type="term" value="F:DNA helicase activity"/>
    <property type="evidence" value="ECO:0007669"/>
    <property type="project" value="InterPro"/>
</dbReference>
<dbReference type="EnsemblProtists" id="PYU1_T012254">
    <property type="protein sequence ID" value="PYU1_T012254"/>
    <property type="gene ID" value="PYU1_G012228"/>
</dbReference>
<evidence type="ECO:0000256" key="9">
    <source>
        <dbReference type="ARBA" id="ARBA00023235"/>
    </source>
</evidence>
<evidence type="ECO:0000256" key="8">
    <source>
        <dbReference type="ARBA" id="ARBA00023014"/>
    </source>
</evidence>
<dbReference type="SUPFAM" id="SSF52540">
    <property type="entry name" value="P-loop containing nucleoside triphosphate hydrolases"/>
    <property type="match status" value="2"/>
</dbReference>
<dbReference type="GO" id="GO:0003677">
    <property type="term" value="F:DNA binding"/>
    <property type="evidence" value="ECO:0007669"/>
    <property type="project" value="InterPro"/>
</dbReference>
<dbReference type="InterPro" id="IPR014001">
    <property type="entry name" value="Helicase_ATP-bd"/>
</dbReference>
<reference evidence="14" key="1">
    <citation type="journal article" date="2010" name="Genome Biol.">
        <title>Genome sequence of the necrotrophic plant pathogen Pythium ultimum reveals original pathogenicity mechanisms and effector repertoire.</title>
        <authorList>
            <person name="Levesque C.A."/>
            <person name="Brouwer H."/>
            <person name="Cano L."/>
            <person name="Hamilton J.P."/>
            <person name="Holt C."/>
            <person name="Huitema E."/>
            <person name="Raffaele S."/>
            <person name="Robideau G.P."/>
            <person name="Thines M."/>
            <person name="Win J."/>
            <person name="Zerillo M.M."/>
            <person name="Beakes G.W."/>
            <person name="Boore J.L."/>
            <person name="Busam D."/>
            <person name="Dumas B."/>
            <person name="Ferriera S."/>
            <person name="Fuerstenberg S.I."/>
            <person name="Gachon C.M."/>
            <person name="Gaulin E."/>
            <person name="Govers F."/>
            <person name="Grenville-Briggs L."/>
            <person name="Horner N."/>
            <person name="Hostetler J."/>
            <person name="Jiang R.H."/>
            <person name="Johnson J."/>
            <person name="Krajaejun T."/>
            <person name="Lin H."/>
            <person name="Meijer H.J."/>
            <person name="Moore B."/>
            <person name="Morris P."/>
            <person name="Phuntmart V."/>
            <person name="Puiu D."/>
            <person name="Shetty J."/>
            <person name="Stajich J.E."/>
            <person name="Tripathy S."/>
            <person name="Wawra S."/>
            <person name="van West P."/>
            <person name="Whitty B.R."/>
            <person name="Coutinho P.M."/>
            <person name="Henrissat B."/>
            <person name="Martin F."/>
            <person name="Thomas P.D."/>
            <person name="Tyler B.M."/>
            <person name="De Vries R.P."/>
            <person name="Kamoun S."/>
            <person name="Yandell M."/>
            <person name="Tisserat N."/>
            <person name="Buell C.R."/>
        </authorList>
    </citation>
    <scope>NUCLEOTIDE SEQUENCE</scope>
    <source>
        <strain evidence="14">DAOM:BR144</strain>
    </source>
</reference>
<dbReference type="SMART" id="SM00487">
    <property type="entry name" value="DEXDc"/>
    <property type="match status" value="1"/>
</dbReference>
<dbReference type="SMART" id="SM00491">
    <property type="entry name" value="HELICc2"/>
    <property type="match status" value="1"/>
</dbReference>
<evidence type="ECO:0000256" key="10">
    <source>
        <dbReference type="ARBA" id="ARBA00023242"/>
    </source>
</evidence>
<evidence type="ECO:0000256" key="3">
    <source>
        <dbReference type="ARBA" id="ARBA00022741"/>
    </source>
</evidence>
<dbReference type="FunFam" id="3.40.50.300:FF:005861">
    <property type="entry name" value="Predicted protein"/>
    <property type="match status" value="1"/>
</dbReference>
<evidence type="ECO:0000256" key="1">
    <source>
        <dbReference type="ARBA" id="ARBA00004123"/>
    </source>
</evidence>
<feature type="domain" description="Helicase ATP-binding" evidence="12">
    <location>
        <begin position="88"/>
        <end position="585"/>
    </location>
</feature>
<dbReference type="AlphaFoldDB" id="K3X4V5"/>
<evidence type="ECO:0000313" key="13">
    <source>
        <dbReference type="EnsemblProtists" id="PYU1_T012254"/>
    </source>
</evidence>
<dbReference type="VEuPathDB" id="FungiDB:PYU1_G012228"/>
<dbReference type="GO" id="GO:0005634">
    <property type="term" value="C:nucleus"/>
    <property type="evidence" value="ECO:0007669"/>
    <property type="project" value="UniProtKB-SubCell"/>
</dbReference>
<dbReference type="GO" id="GO:0046872">
    <property type="term" value="F:metal ion binding"/>
    <property type="evidence" value="ECO:0007669"/>
    <property type="project" value="UniProtKB-KW"/>
</dbReference>
<dbReference type="InterPro" id="IPR045028">
    <property type="entry name" value="DinG/Rad3-like"/>
</dbReference>
<proteinExistence type="predicted"/>
<dbReference type="Gene3D" id="3.40.50.300">
    <property type="entry name" value="P-loop containing nucleotide triphosphate hydrolases"/>
    <property type="match status" value="3"/>
</dbReference>
<reference evidence="13" key="3">
    <citation type="submission" date="2015-02" db="UniProtKB">
        <authorList>
            <consortium name="EnsemblProtists"/>
        </authorList>
    </citation>
    <scope>IDENTIFICATION</scope>
    <source>
        <strain evidence="13">DAOM BR144</strain>
    </source>
</reference>
<accession>K3X4V5</accession>
<feature type="region of interest" description="Disordered" evidence="11">
    <location>
        <begin position="284"/>
        <end position="307"/>
    </location>
</feature>
<dbReference type="OMA" id="FSNDNAR"/>
<dbReference type="InterPro" id="IPR006555">
    <property type="entry name" value="ATP-dep_Helicase_C"/>
</dbReference>
<dbReference type="GO" id="GO:0006289">
    <property type="term" value="P:nucleotide-excision repair"/>
    <property type="evidence" value="ECO:0007669"/>
    <property type="project" value="TreeGrafter"/>
</dbReference>
<dbReference type="GO" id="GO:0051536">
    <property type="term" value="F:iron-sulfur cluster binding"/>
    <property type="evidence" value="ECO:0007669"/>
    <property type="project" value="UniProtKB-KW"/>
</dbReference>
<feature type="compositionally biased region" description="Low complexity" evidence="11">
    <location>
        <begin position="630"/>
        <end position="644"/>
    </location>
</feature>
<keyword evidence="3" id="KW-0547">Nucleotide-binding</keyword>
<keyword evidence="10" id="KW-0539">Nucleus</keyword>
<dbReference type="Pfam" id="PF06733">
    <property type="entry name" value="DEAD_2"/>
    <property type="match status" value="1"/>
</dbReference>
<dbReference type="GO" id="GO:0016818">
    <property type="term" value="F:hydrolase activity, acting on acid anhydrides, in phosphorus-containing anhydrides"/>
    <property type="evidence" value="ECO:0007669"/>
    <property type="project" value="InterPro"/>
</dbReference>
<dbReference type="InterPro" id="IPR002464">
    <property type="entry name" value="DNA/RNA_helicase_DEAH_CS"/>
</dbReference>
<evidence type="ECO:0000256" key="7">
    <source>
        <dbReference type="ARBA" id="ARBA00023004"/>
    </source>
</evidence>
<evidence type="ECO:0000256" key="2">
    <source>
        <dbReference type="ARBA" id="ARBA00022723"/>
    </source>
</evidence>
<dbReference type="STRING" id="431595.K3X4V5"/>
<sequence length="1072" mass="117988">MVKTALPAWVEVIDVDDDGTAVEVKAEAVPLVIKTEEQAAVVDVKTEVHAPLSSALTEVDVEPSPAAPAPELLPPPDAPANKVMIMGYNVDFPMGKKPFPAQLAVMNKVLLSLKTSQHALLESPTGSGKTLALLCSSLTFQRQYVTELLAAHEQQRKIAKEAYAQKMKVLMDKVQQAEAVAALQQQYGNVEASGIAGVKAERIDDDDFALSQPSFERFRFPGPKSAATGSGWISMESKKSTMKMESEANDDFDSHVISSLTTVASATIKKRSKRVLPVSSVAVSGAENDGDDDMESPPELKKLKTKKRTLPSSFAVASVAASSSMGAASHESFHTTPSSSGDAADTSSTSTSSRLMPPKIFFCSRTHSQLSQVVDELKNCPVSYMQSPDATNLFASELKMCVLGSKSHFCINKKANKDPAEVDDKCRQLLDVNKCAYATKRRNTNDLRRLAPPVWDIEDLVALAKRHRECAFFHARDVLVDANIVFCPYNYVLDPSIRSAVNISLKNAIIIFDEAHNVEDTCRSSASMELNTEVLGLAIKAFTAVIKNGNRPPRYHSLLKLLNGLNRWLQTINKHPNTMLQPTGFEEESKVWSGTECIAMFAEYTGMTPETFKQIKADLVAVSELEKELSSGSSDSQPSQASKSTGRGSENDNQDQDALLLGTLALSTVQTVLHVADYMFRDELKYLDDFKLVVRKSRVNRNSGGRFRGAYDTKAGGDGWELKMCIWCLNAAVAFSDVVKQCRSVILTSGTLSPMDSFAGELGTDFPIRLEANHVVNMRKQVFAGAIMNGPGRVDLSATFKNQQEFRYQDSMGQLLLQYVNVIPGGVLMFFPSYSLMDKLVTRWQQTGVWAKVDAVKTMFSEPRKAGKDFDALLDDYKYVVANAGAGRSGTKTGAVFLAVYRGKVSEGIDFANDNARAVLCVGIPFPNVKELQVSLKRQYQNEKSQVDKKLVNGAVWYQLQAFRALNQALGRCIRHRKDYGAILLIDSRHRFQAHTKSLSKWLRPFIQEVENSELCLPYFTEFFERNAFEFGAEAGIAAAFTPAQPAPMVLNISVSDTLWSSKKTEFSAWNF</sequence>
<dbReference type="SMART" id="SM00488">
    <property type="entry name" value="DEXDc2"/>
    <property type="match status" value="1"/>
</dbReference>
<dbReference type="GO" id="GO:0005524">
    <property type="term" value="F:ATP binding"/>
    <property type="evidence" value="ECO:0007669"/>
    <property type="project" value="UniProtKB-KW"/>
</dbReference>
<reference evidence="14" key="2">
    <citation type="submission" date="2010-04" db="EMBL/GenBank/DDBJ databases">
        <authorList>
            <person name="Buell R."/>
            <person name="Hamilton J."/>
            <person name="Hostetler J."/>
        </authorList>
    </citation>
    <scope>NUCLEOTIDE SEQUENCE [LARGE SCALE GENOMIC DNA]</scope>
    <source>
        <strain evidence="14">DAOM:BR144</strain>
    </source>
</reference>
<dbReference type="GO" id="GO:1990918">
    <property type="term" value="P:double-strand break repair involved in meiotic recombination"/>
    <property type="evidence" value="ECO:0007669"/>
    <property type="project" value="TreeGrafter"/>
</dbReference>
<comment type="subcellular location">
    <subcellularLocation>
        <location evidence="1">Nucleus</location>
    </subcellularLocation>
</comment>
<dbReference type="PROSITE" id="PS51193">
    <property type="entry name" value="HELICASE_ATP_BIND_2"/>
    <property type="match status" value="1"/>
</dbReference>
<evidence type="ECO:0000256" key="11">
    <source>
        <dbReference type="SAM" id="MobiDB-lite"/>
    </source>
</evidence>
<evidence type="ECO:0000259" key="12">
    <source>
        <dbReference type="PROSITE" id="PS51193"/>
    </source>
</evidence>